<accession>A0A1Y1RQ38</accession>
<dbReference type="InterPro" id="IPR051799">
    <property type="entry name" value="NADH_flavin_oxidoreductase"/>
</dbReference>
<organism evidence="4 5">
    <name type="scientific">Rothia nasimurium</name>
    <dbReference type="NCBI Taxonomy" id="85336"/>
    <lineage>
        <taxon>Bacteria</taxon>
        <taxon>Bacillati</taxon>
        <taxon>Actinomycetota</taxon>
        <taxon>Actinomycetes</taxon>
        <taxon>Micrococcales</taxon>
        <taxon>Micrococcaceae</taxon>
        <taxon>Rothia</taxon>
    </lineage>
</organism>
<protein>
    <recommendedName>
        <fullName evidence="3">NADH:flavin oxidoreductase/NADH oxidase N-terminal domain-containing protein</fullName>
    </recommendedName>
</protein>
<dbReference type="RefSeq" id="WP_083091480.1">
    <property type="nucleotide sequence ID" value="NZ_LXWF01000013.1"/>
</dbReference>
<dbReference type="Proteomes" id="UP000192359">
    <property type="component" value="Unassembled WGS sequence"/>
</dbReference>
<keyword evidence="2" id="KW-0560">Oxidoreductase</keyword>
<evidence type="ECO:0000256" key="1">
    <source>
        <dbReference type="ARBA" id="ARBA00022630"/>
    </source>
</evidence>
<dbReference type="PANTHER" id="PTHR43656:SF2">
    <property type="entry name" value="BINDING OXIDOREDUCTASE, PUTATIVE (AFU_ORTHOLOGUE AFUA_2G08260)-RELATED"/>
    <property type="match status" value="1"/>
</dbReference>
<dbReference type="EMBL" id="LXWF01000013">
    <property type="protein sequence ID" value="ORC20252.1"/>
    <property type="molecule type" value="Genomic_DNA"/>
</dbReference>
<reference evidence="4 5" key="1">
    <citation type="submission" date="2016-05" db="EMBL/GenBank/DDBJ databases">
        <title>Draft genome sequence of a porcine commensal Rothia nasimurium.</title>
        <authorList>
            <person name="Gaiser R.A."/>
            <person name="Van Baarlen P."/>
            <person name="Wells J.M."/>
        </authorList>
    </citation>
    <scope>NUCLEOTIDE SEQUENCE [LARGE SCALE GENOMIC DNA]</scope>
    <source>
        <strain evidence="4 5">PT-32</strain>
    </source>
</reference>
<gene>
    <name evidence="4" type="ORF">A7979_11140</name>
</gene>
<dbReference type="AlphaFoldDB" id="A0A1Y1RQ38"/>
<keyword evidence="1" id="KW-0285">Flavoprotein</keyword>
<dbReference type="InterPro" id="IPR013785">
    <property type="entry name" value="Aldolase_TIM"/>
</dbReference>
<dbReference type="Gene3D" id="3.20.20.70">
    <property type="entry name" value="Aldolase class I"/>
    <property type="match status" value="1"/>
</dbReference>
<dbReference type="OrthoDB" id="3169239at2"/>
<dbReference type="Pfam" id="PF00724">
    <property type="entry name" value="Oxidored_FMN"/>
    <property type="match status" value="1"/>
</dbReference>
<evidence type="ECO:0000259" key="3">
    <source>
        <dbReference type="Pfam" id="PF00724"/>
    </source>
</evidence>
<dbReference type="GO" id="GO:0016491">
    <property type="term" value="F:oxidoreductase activity"/>
    <property type="evidence" value="ECO:0007669"/>
    <property type="project" value="UniProtKB-KW"/>
</dbReference>
<comment type="caution">
    <text evidence="4">The sequence shown here is derived from an EMBL/GenBank/DDBJ whole genome shotgun (WGS) entry which is preliminary data.</text>
</comment>
<feature type="domain" description="NADH:flavin oxidoreductase/NADH oxidase N-terminal" evidence="3">
    <location>
        <begin position="6"/>
        <end position="331"/>
    </location>
</feature>
<dbReference type="InterPro" id="IPR001155">
    <property type="entry name" value="OxRdtase_FMN_N"/>
</dbReference>
<proteinExistence type="predicted"/>
<name>A0A1Y1RQ38_9MICC</name>
<dbReference type="SUPFAM" id="SSF51395">
    <property type="entry name" value="FMN-linked oxidoreductases"/>
    <property type="match status" value="1"/>
</dbReference>
<dbReference type="CDD" id="cd04733">
    <property type="entry name" value="OYE_like_2_FMN"/>
    <property type="match status" value="1"/>
</dbReference>
<evidence type="ECO:0000313" key="5">
    <source>
        <dbReference type="Proteomes" id="UP000192359"/>
    </source>
</evidence>
<evidence type="ECO:0000256" key="2">
    <source>
        <dbReference type="ARBA" id="ARBA00023002"/>
    </source>
</evidence>
<dbReference type="GO" id="GO:0010181">
    <property type="term" value="F:FMN binding"/>
    <property type="evidence" value="ECO:0007669"/>
    <property type="project" value="InterPro"/>
</dbReference>
<evidence type="ECO:0000313" key="4">
    <source>
        <dbReference type="EMBL" id="ORC20252.1"/>
    </source>
</evidence>
<sequence length="401" mass="43251">MTLSPLFTGITFSSGQQAKNRMVKAAMSEALAKSDHNPTPEHIRLYARWAAGGASTLITGNVMVDRRYLGEPGNLVLDAKSDLRAFGAWATAATGQGTLALVQLNHPGKQMPRGSGRQPIAPSAQPLEGELATGFAPPRAMTLAEIEETIQAFVLAAQLAQQAGFSGVEIHAAHGYLINQFLSPADNQRSDEYGGSFENRARFLQEIYEGIRQAVGKDFIVGLKLNATDFSEAGFSFEDCQRLVALMQEAGADFIEISGGNYSSPVFGGEGTELLTYAKALAQQATVPIISTGGFRSVEAMEEALADGVSMIGLARPLALKPELPTEIRRGQVHSWQTPRVTTGSRHLDRALQFLLSISYYEGQMRRLGRGKEPASSTKVLPFLLATLAHHGRSALRPRRI</sequence>
<dbReference type="PANTHER" id="PTHR43656">
    <property type="entry name" value="BINDING OXIDOREDUCTASE, PUTATIVE (AFU_ORTHOLOGUE AFUA_2G08260)-RELATED"/>
    <property type="match status" value="1"/>
</dbReference>
<keyword evidence="5" id="KW-1185">Reference proteome</keyword>